<reference evidence="1 2" key="1">
    <citation type="submission" date="2020-08" db="EMBL/GenBank/DDBJ databases">
        <title>Genomic Encyclopedia of Type Strains, Phase III (KMG-III): the genomes of soil and plant-associated and newly described type strains.</title>
        <authorList>
            <person name="Whitman W."/>
        </authorList>
    </citation>
    <scope>NUCLEOTIDE SEQUENCE [LARGE SCALE GENOMIC DNA]</scope>
    <source>
        <strain evidence="1 2">CECT 8897</strain>
    </source>
</reference>
<accession>A0A7W5BGD1</accession>
<proteinExistence type="predicted"/>
<protein>
    <submittedName>
        <fullName evidence="1">Uncharacterized protein</fullName>
    </submittedName>
</protein>
<organism evidence="1 2">
    <name type="scientific">Pseudoduganella violacea</name>
    <dbReference type="NCBI Taxonomy" id="1715466"/>
    <lineage>
        <taxon>Bacteria</taxon>
        <taxon>Pseudomonadati</taxon>
        <taxon>Pseudomonadota</taxon>
        <taxon>Betaproteobacteria</taxon>
        <taxon>Burkholderiales</taxon>
        <taxon>Oxalobacteraceae</taxon>
        <taxon>Telluria group</taxon>
        <taxon>Pseudoduganella</taxon>
    </lineage>
</organism>
<evidence type="ECO:0000313" key="1">
    <source>
        <dbReference type="EMBL" id="MBB3122478.1"/>
    </source>
</evidence>
<evidence type="ECO:0000313" key="2">
    <source>
        <dbReference type="Proteomes" id="UP000541535"/>
    </source>
</evidence>
<sequence>MGTVLFQMWQPVRVMLIERHEFYAAQARRRLLSQFSNIEREAALAAAAWLKRTGTRFDPETHMQVLATSQ</sequence>
<dbReference type="EMBL" id="JACHXD010000037">
    <property type="protein sequence ID" value="MBB3122478.1"/>
    <property type="molecule type" value="Genomic_DNA"/>
</dbReference>
<comment type="caution">
    <text evidence="1">The sequence shown here is derived from an EMBL/GenBank/DDBJ whole genome shotgun (WGS) entry which is preliminary data.</text>
</comment>
<dbReference type="AlphaFoldDB" id="A0A7W5BGD1"/>
<dbReference type="Proteomes" id="UP000541535">
    <property type="component" value="Unassembled WGS sequence"/>
</dbReference>
<name>A0A7W5BGD1_9BURK</name>
<dbReference type="RefSeq" id="WP_183444134.1">
    <property type="nucleotide sequence ID" value="NZ_JACHXD010000037.1"/>
</dbReference>
<gene>
    <name evidence="1" type="ORF">FHS03_005579</name>
</gene>
<keyword evidence="2" id="KW-1185">Reference proteome</keyword>